<dbReference type="GO" id="GO:0004222">
    <property type="term" value="F:metalloendopeptidase activity"/>
    <property type="evidence" value="ECO:0007669"/>
    <property type="project" value="InterPro"/>
</dbReference>
<keyword evidence="3" id="KW-0645">Protease</keyword>
<proteinExistence type="predicted"/>
<dbReference type="PANTHER" id="PTHR43221">
    <property type="entry name" value="PROTEASE HTPX"/>
    <property type="match status" value="1"/>
</dbReference>
<dbReference type="InterPro" id="IPR050083">
    <property type="entry name" value="HtpX_protease"/>
</dbReference>
<keyword evidence="5" id="KW-0479">Metal-binding</keyword>
<comment type="caution">
    <text evidence="14">The sequence shown here is derived from an EMBL/GenBank/DDBJ whole genome shotgun (WGS) entry which is preliminary data.</text>
</comment>
<dbReference type="GO" id="GO:0046872">
    <property type="term" value="F:metal ion binding"/>
    <property type="evidence" value="ECO:0007669"/>
    <property type="project" value="UniProtKB-KW"/>
</dbReference>
<evidence type="ECO:0000256" key="10">
    <source>
        <dbReference type="ARBA" id="ARBA00023136"/>
    </source>
</evidence>
<accession>A0A2N7UCT8</accession>
<dbReference type="InterPro" id="IPR001915">
    <property type="entry name" value="Peptidase_M48"/>
</dbReference>
<name>A0A2N7UCT8_9GAMM</name>
<feature type="transmembrane region" description="Helical" evidence="12">
    <location>
        <begin position="61"/>
        <end position="79"/>
    </location>
</feature>
<dbReference type="OrthoDB" id="15218at2"/>
<feature type="domain" description="Peptidase M48" evidence="13">
    <location>
        <begin position="108"/>
        <end position="328"/>
    </location>
</feature>
<evidence type="ECO:0000259" key="13">
    <source>
        <dbReference type="Pfam" id="PF01435"/>
    </source>
</evidence>
<dbReference type="Proteomes" id="UP000235547">
    <property type="component" value="Unassembled WGS sequence"/>
</dbReference>
<evidence type="ECO:0000256" key="2">
    <source>
        <dbReference type="ARBA" id="ARBA00022475"/>
    </source>
</evidence>
<feature type="transmembrane region" description="Helical" evidence="12">
    <location>
        <begin position="227"/>
        <end position="250"/>
    </location>
</feature>
<dbReference type="RefSeq" id="WP_102589314.1">
    <property type="nucleotide sequence ID" value="NZ_BNAE01000001.1"/>
</dbReference>
<feature type="transmembrane region" description="Helical" evidence="12">
    <location>
        <begin position="17"/>
        <end position="41"/>
    </location>
</feature>
<comment type="cofactor">
    <cofactor evidence="1">
        <name>Zn(2+)</name>
        <dbReference type="ChEBI" id="CHEBI:29105"/>
    </cofactor>
</comment>
<keyword evidence="15" id="KW-1185">Reference proteome</keyword>
<evidence type="ECO:0000256" key="4">
    <source>
        <dbReference type="ARBA" id="ARBA00022692"/>
    </source>
</evidence>
<feature type="compositionally biased region" description="Polar residues" evidence="11">
    <location>
        <begin position="361"/>
        <end position="379"/>
    </location>
</feature>
<evidence type="ECO:0000256" key="3">
    <source>
        <dbReference type="ARBA" id="ARBA00022670"/>
    </source>
</evidence>
<evidence type="ECO:0000313" key="14">
    <source>
        <dbReference type="EMBL" id="PMR78249.1"/>
    </source>
</evidence>
<feature type="region of interest" description="Disordered" evidence="11">
    <location>
        <begin position="360"/>
        <end position="386"/>
    </location>
</feature>
<dbReference type="GO" id="GO:0006508">
    <property type="term" value="P:proteolysis"/>
    <property type="evidence" value="ECO:0007669"/>
    <property type="project" value="UniProtKB-KW"/>
</dbReference>
<keyword evidence="4 12" id="KW-0812">Transmembrane</keyword>
<evidence type="ECO:0000256" key="11">
    <source>
        <dbReference type="SAM" id="MobiDB-lite"/>
    </source>
</evidence>
<keyword evidence="8 12" id="KW-1133">Transmembrane helix</keyword>
<keyword evidence="10 12" id="KW-0472">Membrane</keyword>
<dbReference type="PANTHER" id="PTHR43221:SF2">
    <property type="entry name" value="PROTEASE HTPX HOMOLOG"/>
    <property type="match status" value="1"/>
</dbReference>
<evidence type="ECO:0000256" key="9">
    <source>
        <dbReference type="ARBA" id="ARBA00023049"/>
    </source>
</evidence>
<keyword evidence="9" id="KW-0482">Metalloprotease</keyword>
<dbReference type="CDD" id="cd07340">
    <property type="entry name" value="M48B_Htpx_like"/>
    <property type="match status" value="1"/>
</dbReference>
<protein>
    <submittedName>
        <fullName evidence="14">Peptidase</fullName>
    </submittedName>
</protein>
<reference evidence="14 15" key="1">
    <citation type="submission" date="2018-01" db="EMBL/GenBank/DDBJ databases">
        <title>Halomonas endophytica sp. nov., isolated from storage liquid in the stems of Populus euphratica.</title>
        <authorList>
            <person name="Chen C."/>
        </authorList>
    </citation>
    <scope>NUCLEOTIDE SEQUENCE [LARGE SCALE GENOMIC DNA]</scope>
    <source>
        <strain evidence="14 15">BZ-SZ-XJ27</strain>
    </source>
</reference>
<evidence type="ECO:0000256" key="1">
    <source>
        <dbReference type="ARBA" id="ARBA00001947"/>
    </source>
</evidence>
<evidence type="ECO:0000256" key="8">
    <source>
        <dbReference type="ARBA" id="ARBA00022989"/>
    </source>
</evidence>
<gene>
    <name evidence="14" type="ORF">C1H70_15895</name>
</gene>
<keyword evidence="2" id="KW-1003">Cell membrane</keyword>
<dbReference type="Gene3D" id="3.30.2010.10">
    <property type="entry name" value="Metalloproteases ('zincins'), catalytic domain"/>
    <property type="match status" value="1"/>
</dbReference>
<keyword evidence="6" id="KW-0378">Hydrolase</keyword>
<evidence type="ECO:0000256" key="5">
    <source>
        <dbReference type="ARBA" id="ARBA00022723"/>
    </source>
</evidence>
<evidence type="ECO:0000313" key="15">
    <source>
        <dbReference type="Proteomes" id="UP000235547"/>
    </source>
</evidence>
<evidence type="ECO:0000256" key="6">
    <source>
        <dbReference type="ARBA" id="ARBA00022801"/>
    </source>
</evidence>
<dbReference type="AlphaFoldDB" id="A0A2N7UCT8"/>
<dbReference type="Pfam" id="PF01435">
    <property type="entry name" value="Peptidase_M48"/>
    <property type="match status" value="1"/>
</dbReference>
<evidence type="ECO:0000256" key="7">
    <source>
        <dbReference type="ARBA" id="ARBA00022833"/>
    </source>
</evidence>
<sequence length="651" mass="68547">MDFFTAQDRARRLSGRLVVLLVVAVAALVAATVLVVAVAVVLLDGQMGAGNPLPRALDPRLLAGVAIAVVLVVGVASVTRHLQLRAGGSVVAEALGGRPLNLDTRDDNERRLLNIVEEMAIASGMPVPVVYVLEDAAVNAFAAGHEANDAAIGITRGAIELLDRDQLQGVIAHEFSHILHGDMRLNLRLVALLHGILVIGLVGRMLLRGASLGRRGRSSRRGGGAQLALVGAGIGLMAAGYAGTLCGNVIKAAVSRQREFLADASAVQYTRNPEGIGGALKTLAAYRLGSRLQASNAAEFSHLYFGSGVRFSRLTATHPPLEARIRRVLPGWDGSLPEPFAPPPQLQGRQRFASEVPAMTASPTTDSVQASPTPVSSAQPIGDAPSGAALASQVVANVGNPDSTDLERARQRLAGIDPRLIEAAHQPSAARALVYGILMGVDPTTREAQRAVLIEQALPDVLSELERLDEPLAGLTPGDRLPLIELAQPVLRQLSVAQFARLRACLAALMAAETSPGPLQWSLHRLVIVGIEGQRRGNRHRTLGDLAGPLSLLLSTLALAGQDDVVEARAALEQVAEVLGVPLDFVHQPPSIEHLDWAIGRLVQLADGQRGALLAAMVCCVERDGRIVPEEAELLRSVAWSLGWPLPLGAA</sequence>
<organism evidence="14 15">
    <name type="scientific">Halomonas urumqiensis</name>
    <dbReference type="NCBI Taxonomy" id="1684789"/>
    <lineage>
        <taxon>Bacteria</taxon>
        <taxon>Pseudomonadati</taxon>
        <taxon>Pseudomonadota</taxon>
        <taxon>Gammaproteobacteria</taxon>
        <taxon>Oceanospirillales</taxon>
        <taxon>Halomonadaceae</taxon>
        <taxon>Halomonas</taxon>
    </lineage>
</organism>
<dbReference type="EMBL" id="PNRG01000033">
    <property type="protein sequence ID" value="PMR78249.1"/>
    <property type="molecule type" value="Genomic_DNA"/>
</dbReference>
<feature type="transmembrane region" description="Helical" evidence="12">
    <location>
        <begin position="185"/>
        <end position="207"/>
    </location>
</feature>
<evidence type="ECO:0000256" key="12">
    <source>
        <dbReference type="SAM" id="Phobius"/>
    </source>
</evidence>
<keyword evidence="7" id="KW-0862">Zinc</keyword>